<dbReference type="Gene3D" id="2.160.20.10">
    <property type="entry name" value="Single-stranded right-handed beta-helix, Pectin lyase-like"/>
    <property type="match status" value="1"/>
</dbReference>
<evidence type="ECO:0000259" key="2">
    <source>
        <dbReference type="Pfam" id="PF13229"/>
    </source>
</evidence>
<gene>
    <name evidence="3" type="ORF">ABJI51_37195</name>
</gene>
<organism evidence="3 4">
    <name type="scientific">Amycolatopsis melonis</name>
    <dbReference type="NCBI Taxonomy" id="3156488"/>
    <lineage>
        <taxon>Bacteria</taxon>
        <taxon>Bacillati</taxon>
        <taxon>Actinomycetota</taxon>
        <taxon>Actinomycetes</taxon>
        <taxon>Pseudonocardiales</taxon>
        <taxon>Pseudonocardiaceae</taxon>
        <taxon>Amycolatopsis</taxon>
    </lineage>
</organism>
<dbReference type="InterPro" id="IPR012334">
    <property type="entry name" value="Pectin_lyas_fold"/>
</dbReference>
<proteinExistence type="predicted"/>
<feature type="signal peptide" evidence="1">
    <location>
        <begin position="1"/>
        <end position="23"/>
    </location>
</feature>
<dbReference type="InterPro" id="IPR011050">
    <property type="entry name" value="Pectin_lyase_fold/virulence"/>
</dbReference>
<sequence length="497" mass="53570">MPRLHSGLAVLLGAALVVPVFPAATPAAAAAATGAVCDHQPALNVTAPAGAVAVDPAVEGDLSVKTQASPPGTTFWLPPGTHLLAADQFGQVIPKDGDVYLGAPGAVLDGRGLNRAAFTQLAKNVVIRGLTIRNFVAPQDQGVVNHDSGEHWVIENNTIENNRGAALMAGARQEVRGNCLRGNGQYGMNAYRPDNAITGLVVEGNEIAANNVDDWETRSPGCGCSGGIKFWSVNGADVRGNWIHHNHGAGVWADTNDNDFLIEDNLIEDNDAEAIFYEISYNAVIRHNTIRRNNLVAGGRRASRGDNFPSASVYLSESGGEPRVPARTDLIDVYGNVFEDNWSGITLWENADRFCNSPANTSYATCTKLVSDRNLCAAPGIDDEPLFSDCRWKTQRVEIHSNTFRFDPASPGCAGLCGRMAVLSNYGTYPSWSPYKGTLVQDAITREQDNYWYSNDYTGPWTFVTGDNSRTLTPAQWQASPWYKDDCSSFDGVTPQC</sequence>
<feature type="chain" id="PRO_5047300463" evidence="1">
    <location>
        <begin position="24"/>
        <end position="497"/>
    </location>
</feature>
<comment type="caution">
    <text evidence="3">The sequence shown here is derived from an EMBL/GenBank/DDBJ whole genome shotgun (WGS) entry which is preliminary data.</text>
</comment>
<dbReference type="RefSeq" id="WP_348955823.1">
    <property type="nucleotide sequence ID" value="NZ_JBDZYD010000016.1"/>
</dbReference>
<evidence type="ECO:0000313" key="3">
    <source>
        <dbReference type="EMBL" id="MEQ0564745.1"/>
    </source>
</evidence>
<dbReference type="SMART" id="SM00710">
    <property type="entry name" value="PbH1"/>
    <property type="match status" value="7"/>
</dbReference>
<dbReference type="Proteomes" id="UP001440984">
    <property type="component" value="Unassembled WGS sequence"/>
</dbReference>
<dbReference type="SUPFAM" id="SSF51126">
    <property type="entry name" value="Pectin lyase-like"/>
    <property type="match status" value="1"/>
</dbReference>
<dbReference type="InterPro" id="IPR039448">
    <property type="entry name" value="Beta_helix"/>
</dbReference>
<dbReference type="Pfam" id="PF13229">
    <property type="entry name" value="Beta_helix"/>
    <property type="match status" value="1"/>
</dbReference>
<keyword evidence="4" id="KW-1185">Reference proteome</keyword>
<dbReference type="InterPro" id="IPR006626">
    <property type="entry name" value="PbH1"/>
</dbReference>
<protein>
    <submittedName>
        <fullName evidence="3">Right-handed parallel beta-helix repeat-containing protein</fullName>
    </submittedName>
</protein>
<name>A0ABV0LR48_9PSEU</name>
<keyword evidence="1" id="KW-0732">Signal</keyword>
<accession>A0ABV0LR48</accession>
<feature type="domain" description="Right handed beta helix" evidence="2">
    <location>
        <begin position="145"/>
        <end position="297"/>
    </location>
</feature>
<evidence type="ECO:0000256" key="1">
    <source>
        <dbReference type="SAM" id="SignalP"/>
    </source>
</evidence>
<dbReference type="EMBL" id="JBDZYD010000016">
    <property type="protein sequence ID" value="MEQ0564745.1"/>
    <property type="molecule type" value="Genomic_DNA"/>
</dbReference>
<evidence type="ECO:0000313" key="4">
    <source>
        <dbReference type="Proteomes" id="UP001440984"/>
    </source>
</evidence>
<reference evidence="3 4" key="1">
    <citation type="submission" date="2024-05" db="EMBL/GenBank/DDBJ databases">
        <authorList>
            <person name="Zhao H."/>
            <person name="Xu Y."/>
            <person name="Lin S."/>
            <person name="Spain J.C."/>
            <person name="Zhou N.-Y."/>
        </authorList>
    </citation>
    <scope>NUCLEOTIDE SEQUENCE [LARGE SCALE GENOMIC DNA]</scope>
    <source>
        <strain evidence="3 4">NEAU-NG30</strain>
    </source>
</reference>